<gene>
    <name evidence="3" type="ORF">K504DRAFT_415263</name>
</gene>
<keyword evidence="2" id="KW-1133">Transmembrane helix</keyword>
<keyword evidence="2" id="KW-0812">Transmembrane</keyword>
<organism evidence="3 4">
    <name type="scientific">Pleomassaria siparia CBS 279.74</name>
    <dbReference type="NCBI Taxonomy" id="1314801"/>
    <lineage>
        <taxon>Eukaryota</taxon>
        <taxon>Fungi</taxon>
        <taxon>Dikarya</taxon>
        <taxon>Ascomycota</taxon>
        <taxon>Pezizomycotina</taxon>
        <taxon>Dothideomycetes</taxon>
        <taxon>Pleosporomycetidae</taxon>
        <taxon>Pleosporales</taxon>
        <taxon>Pleomassariaceae</taxon>
        <taxon>Pleomassaria</taxon>
    </lineage>
</organism>
<keyword evidence="4" id="KW-1185">Reference proteome</keyword>
<dbReference type="InterPro" id="IPR021369">
    <property type="entry name" value="DUF2985"/>
</dbReference>
<dbReference type="PANTHER" id="PTHR35872">
    <property type="entry name" value="INTEGRAL MEMBRANE PROTEIN (AFU_ORTHOLOGUE AFUA_5G07110)"/>
    <property type="match status" value="1"/>
</dbReference>
<feature type="transmembrane region" description="Helical" evidence="2">
    <location>
        <begin position="520"/>
        <end position="538"/>
    </location>
</feature>
<dbReference type="OrthoDB" id="3365211at2759"/>
<name>A0A6G1JZ19_9PLEO</name>
<evidence type="ECO:0000256" key="2">
    <source>
        <dbReference type="SAM" id="Phobius"/>
    </source>
</evidence>
<accession>A0A6G1JZ19</accession>
<feature type="transmembrane region" description="Helical" evidence="2">
    <location>
        <begin position="369"/>
        <end position="397"/>
    </location>
</feature>
<reference evidence="3" key="1">
    <citation type="journal article" date="2020" name="Stud. Mycol.">
        <title>101 Dothideomycetes genomes: a test case for predicting lifestyles and emergence of pathogens.</title>
        <authorList>
            <person name="Haridas S."/>
            <person name="Albert R."/>
            <person name="Binder M."/>
            <person name="Bloem J."/>
            <person name="Labutti K."/>
            <person name="Salamov A."/>
            <person name="Andreopoulos B."/>
            <person name="Baker S."/>
            <person name="Barry K."/>
            <person name="Bills G."/>
            <person name="Bluhm B."/>
            <person name="Cannon C."/>
            <person name="Castanera R."/>
            <person name="Culley D."/>
            <person name="Daum C."/>
            <person name="Ezra D."/>
            <person name="Gonzalez J."/>
            <person name="Henrissat B."/>
            <person name="Kuo A."/>
            <person name="Liang C."/>
            <person name="Lipzen A."/>
            <person name="Lutzoni F."/>
            <person name="Magnuson J."/>
            <person name="Mondo S."/>
            <person name="Nolan M."/>
            <person name="Ohm R."/>
            <person name="Pangilinan J."/>
            <person name="Park H.-J."/>
            <person name="Ramirez L."/>
            <person name="Alfaro M."/>
            <person name="Sun H."/>
            <person name="Tritt A."/>
            <person name="Yoshinaga Y."/>
            <person name="Zwiers L.-H."/>
            <person name="Turgeon B."/>
            <person name="Goodwin S."/>
            <person name="Spatafora J."/>
            <person name="Crous P."/>
            <person name="Grigoriev I."/>
        </authorList>
    </citation>
    <scope>NUCLEOTIDE SEQUENCE</scope>
    <source>
        <strain evidence="3">CBS 279.74</strain>
    </source>
</reference>
<dbReference type="Proteomes" id="UP000799428">
    <property type="component" value="Unassembled WGS sequence"/>
</dbReference>
<feature type="region of interest" description="Disordered" evidence="1">
    <location>
        <begin position="614"/>
        <end position="655"/>
    </location>
</feature>
<evidence type="ECO:0008006" key="5">
    <source>
        <dbReference type="Google" id="ProtNLM"/>
    </source>
</evidence>
<feature type="compositionally biased region" description="Low complexity" evidence="1">
    <location>
        <begin position="13"/>
        <end position="38"/>
    </location>
</feature>
<dbReference type="PANTHER" id="PTHR35872:SF2">
    <property type="entry name" value="INTEGRAL MEMBRANE PROTEIN (AFU_ORTHOLOGUE AFUA_5G07110)"/>
    <property type="match status" value="1"/>
</dbReference>
<evidence type="ECO:0000313" key="4">
    <source>
        <dbReference type="Proteomes" id="UP000799428"/>
    </source>
</evidence>
<evidence type="ECO:0000313" key="3">
    <source>
        <dbReference type="EMBL" id="KAF2705407.1"/>
    </source>
</evidence>
<evidence type="ECO:0000256" key="1">
    <source>
        <dbReference type="SAM" id="MobiDB-lite"/>
    </source>
</evidence>
<feature type="region of interest" description="Disordered" evidence="1">
    <location>
        <begin position="250"/>
        <end position="298"/>
    </location>
</feature>
<dbReference type="EMBL" id="MU005779">
    <property type="protein sequence ID" value="KAF2705407.1"/>
    <property type="molecule type" value="Genomic_DNA"/>
</dbReference>
<feature type="compositionally biased region" description="Basic residues" evidence="1">
    <location>
        <begin position="638"/>
        <end position="655"/>
    </location>
</feature>
<dbReference type="AlphaFoldDB" id="A0A6G1JZ19"/>
<protein>
    <recommendedName>
        <fullName evidence="5">Integral membrane protein</fullName>
    </recommendedName>
</protein>
<feature type="transmembrane region" description="Helical" evidence="2">
    <location>
        <begin position="558"/>
        <end position="579"/>
    </location>
</feature>
<dbReference type="Pfam" id="PF11204">
    <property type="entry name" value="DUF2985"/>
    <property type="match status" value="1"/>
</dbReference>
<feature type="compositionally biased region" description="Basic and acidic residues" evidence="1">
    <location>
        <begin position="614"/>
        <end position="637"/>
    </location>
</feature>
<proteinExistence type="predicted"/>
<sequence length="655" mass="73593">MENGHPRLPPPVTTTVSSTTTTTTHGTRTVTTSHTSPGRGIAVTSSTPQSITATHPTVTTTHQTPFYRLSPPPAASVATQTEQRAPSIRIRRQAADQGIQVPAVVNTRNGTTRVRSSSDPQPPRLATCLEDGDLEMRKHVTATPMQTLQEEGYTTATEPLVPVEPLVPTRSARRPAVRRQFSLNSFRSRREDVDQEPVVEQPLYDARMIDMLDVIDPEVATLTTLNNLQNSLFIPNLGWLYRRQPTYNLSQLSPNTSDEENRIGVGSGNMENTQQSGDGIEEQARDKEMSGATRPDINRLETTNTISSVLTSTSEGHNYAVLPHGASLPGWTAEDKAALNDHVRHLLHSRRAKFKRGMRGFGRYIRKPVGFLVSLYAFLLTFWGAAWVLFLIGWISVQGRQAYFIEICDQILTALFCVVGIGLAPWRAVDTYHMIYIAHYAHLTWRLRKERGLPALDDHNELPARPTSHIWETGDLDPPAHMEEIVLTAAQQRNLEHHQAKFANSHSFYKPHETSTHSAFSLRLLIAIVVLLDCHSLFQMALGGTTWGIYYKVRPKALTAVILTCSISCNISAGITITIGDKRSRKKLVVEQMFRQEVTEDALEDLRKERGLEARGVKTEEEKKEGEQKEKEKEKREKKEKKEKKKKEKKQKKKT</sequence>
<feature type="region of interest" description="Disordered" evidence="1">
    <location>
        <begin position="1"/>
        <end position="53"/>
    </location>
</feature>
<keyword evidence="2" id="KW-0472">Membrane</keyword>